<proteinExistence type="inferred from homology"/>
<keyword evidence="8" id="KW-0966">Cell projection</keyword>
<accession>A0A1R1MKL5</accession>
<organism evidence="8 9">
    <name type="scientific">Desulfurobacterium indicum</name>
    <dbReference type="NCBI Taxonomy" id="1914305"/>
    <lineage>
        <taxon>Bacteria</taxon>
        <taxon>Pseudomonadati</taxon>
        <taxon>Aquificota</taxon>
        <taxon>Aquificia</taxon>
        <taxon>Desulfurobacteriales</taxon>
        <taxon>Desulfurobacteriaceae</taxon>
        <taxon>Desulfurobacterium</taxon>
    </lineage>
</organism>
<sequence length="126" mass="14313">MSDLWGKTDAISETAAYYLERSKVIQSNIANADTPGYTPKDLKFEKCMNNETLRLKTTDPKHIEPQSCRKSEFKIVELNKIAGYDKNRVNVDEELGKLAETAIMYKTMVQSLHAELTKLKISITGR</sequence>
<protein>
    <recommendedName>
        <fullName evidence="3 6">Flagellar basal body rod protein FlgB</fullName>
    </recommendedName>
</protein>
<name>A0A1R1MKL5_9BACT</name>
<comment type="caution">
    <text evidence="8">The sequence shown here is derived from an EMBL/GenBank/DDBJ whole genome shotgun (WGS) entry which is preliminary data.</text>
</comment>
<dbReference type="AlphaFoldDB" id="A0A1R1MKL5"/>
<dbReference type="Pfam" id="PF00460">
    <property type="entry name" value="Flg_bb_rod"/>
    <property type="match status" value="1"/>
</dbReference>
<dbReference type="GO" id="GO:0071973">
    <property type="term" value="P:bacterial-type flagellum-dependent cell motility"/>
    <property type="evidence" value="ECO:0007669"/>
    <property type="project" value="InterPro"/>
</dbReference>
<evidence type="ECO:0000256" key="1">
    <source>
        <dbReference type="ARBA" id="ARBA00004117"/>
    </source>
</evidence>
<dbReference type="EMBL" id="MOEN01000019">
    <property type="protein sequence ID" value="OMH40351.1"/>
    <property type="molecule type" value="Genomic_DNA"/>
</dbReference>
<evidence type="ECO:0000256" key="6">
    <source>
        <dbReference type="PIRNR" id="PIRNR002889"/>
    </source>
</evidence>
<evidence type="ECO:0000256" key="5">
    <source>
        <dbReference type="ARBA" id="ARBA00024934"/>
    </source>
</evidence>
<dbReference type="RefSeq" id="WP_076713133.1">
    <property type="nucleotide sequence ID" value="NZ_MOEN01000019.1"/>
</dbReference>
<comment type="subunit">
    <text evidence="6">The basal body constitutes a major portion of the flagellar organelle and consists of a number of rings mounted on a central rod.</text>
</comment>
<evidence type="ECO:0000256" key="2">
    <source>
        <dbReference type="ARBA" id="ARBA00009677"/>
    </source>
</evidence>
<feature type="domain" description="Flagellar basal body rod protein N-terminal" evidence="7">
    <location>
        <begin position="23"/>
        <end position="38"/>
    </location>
</feature>
<evidence type="ECO:0000259" key="7">
    <source>
        <dbReference type="Pfam" id="PF00460"/>
    </source>
</evidence>
<dbReference type="NCBIfam" id="TIGR01396">
    <property type="entry name" value="FlgB"/>
    <property type="match status" value="1"/>
</dbReference>
<keyword evidence="8" id="KW-0969">Cilium</keyword>
<comment type="similarity">
    <text evidence="2 6">Belongs to the flagella basal body rod proteins family.</text>
</comment>
<comment type="function">
    <text evidence="5 6">Structural component of flagellum, the bacterial motility apparatus. Part of the rod structure of flagellar basal body.</text>
</comment>
<dbReference type="InterPro" id="IPR006300">
    <property type="entry name" value="FlgB"/>
</dbReference>
<keyword evidence="9" id="KW-1185">Reference proteome</keyword>
<dbReference type="OrthoDB" id="9792068at2"/>
<comment type="subcellular location">
    <subcellularLocation>
        <location evidence="1 6">Bacterial flagellum basal body</location>
    </subcellularLocation>
</comment>
<evidence type="ECO:0000256" key="3">
    <source>
        <dbReference type="ARBA" id="ARBA00014376"/>
    </source>
</evidence>
<dbReference type="STRING" id="1914305.BLW93_05650"/>
<gene>
    <name evidence="8" type="ORF">BLW93_05650</name>
</gene>
<reference evidence="8 9" key="1">
    <citation type="submission" date="2016-10" db="EMBL/GenBank/DDBJ databases">
        <title>Genome sequence of a sulfur-reducing bacterium Desulfurobacterium indicum K6013.</title>
        <authorList>
            <person name="Cao J."/>
            <person name="Shao Z."/>
            <person name="Alain K."/>
            <person name="Jebbar M."/>
        </authorList>
    </citation>
    <scope>NUCLEOTIDE SEQUENCE [LARGE SCALE GENOMIC DNA]</scope>
    <source>
        <strain evidence="8 9">K6013</strain>
    </source>
</reference>
<dbReference type="InterPro" id="IPR001444">
    <property type="entry name" value="Flag_bb_rod_N"/>
</dbReference>
<evidence type="ECO:0000313" key="9">
    <source>
        <dbReference type="Proteomes" id="UP000187408"/>
    </source>
</evidence>
<dbReference type="PIRSF" id="PIRSF002889">
    <property type="entry name" value="Rod_FlgB"/>
    <property type="match status" value="1"/>
</dbReference>
<keyword evidence="4 6" id="KW-0975">Bacterial flagellum</keyword>
<dbReference type="Proteomes" id="UP000187408">
    <property type="component" value="Unassembled WGS sequence"/>
</dbReference>
<evidence type="ECO:0000313" key="8">
    <source>
        <dbReference type="EMBL" id="OMH40351.1"/>
    </source>
</evidence>
<evidence type="ECO:0000256" key="4">
    <source>
        <dbReference type="ARBA" id="ARBA00023143"/>
    </source>
</evidence>
<keyword evidence="8" id="KW-0282">Flagellum</keyword>
<dbReference type="GO" id="GO:0030694">
    <property type="term" value="C:bacterial-type flagellum basal body, rod"/>
    <property type="evidence" value="ECO:0007669"/>
    <property type="project" value="InterPro"/>
</dbReference>